<protein>
    <submittedName>
        <fullName evidence="1">Uncharacterized protein</fullName>
    </submittedName>
</protein>
<dbReference type="Proteomes" id="UP001187192">
    <property type="component" value="Unassembled WGS sequence"/>
</dbReference>
<organism evidence="1 3">
    <name type="scientific">Ficus carica</name>
    <name type="common">Common fig</name>
    <dbReference type="NCBI Taxonomy" id="3494"/>
    <lineage>
        <taxon>Eukaryota</taxon>
        <taxon>Viridiplantae</taxon>
        <taxon>Streptophyta</taxon>
        <taxon>Embryophyta</taxon>
        <taxon>Tracheophyta</taxon>
        <taxon>Spermatophyta</taxon>
        <taxon>Magnoliopsida</taxon>
        <taxon>eudicotyledons</taxon>
        <taxon>Gunneridae</taxon>
        <taxon>Pentapetalae</taxon>
        <taxon>rosids</taxon>
        <taxon>fabids</taxon>
        <taxon>Rosales</taxon>
        <taxon>Moraceae</taxon>
        <taxon>Ficeae</taxon>
        <taxon>Ficus</taxon>
    </lineage>
</organism>
<comment type="caution">
    <text evidence="1">The sequence shown here is derived from an EMBL/GenBank/DDBJ whole genome shotgun (WGS) entry which is preliminary data.</text>
</comment>
<dbReference type="PANTHER" id="PTHR33240:SF15">
    <property type="entry name" value="GAG-PRO-LIKE PROTEIN"/>
    <property type="match status" value="1"/>
</dbReference>
<dbReference type="EMBL" id="BTGU01000289">
    <property type="protein sequence ID" value="GMN66119.1"/>
    <property type="molecule type" value="Genomic_DNA"/>
</dbReference>
<evidence type="ECO:0000313" key="1">
    <source>
        <dbReference type="EMBL" id="GMN66109.1"/>
    </source>
</evidence>
<dbReference type="EMBL" id="BTGU01000288">
    <property type="protein sequence ID" value="GMN66109.1"/>
    <property type="molecule type" value="Genomic_DNA"/>
</dbReference>
<proteinExistence type="predicted"/>
<sequence>MVEFIVVDRSSVYNIILRRLTLNALKAVVSTYHLAMKFPISNGVGVFRGSQEEAKKCYMEAVNKVCHKASELVVLTTIFKVDEIDTPDGEIKHLSDLDPRIPEEEVQAHPIEDLV</sequence>
<keyword evidence="3" id="KW-1185">Reference proteome</keyword>
<dbReference type="AlphaFoldDB" id="A0AA88J9H3"/>
<reference evidence="1" key="1">
    <citation type="submission" date="2023-07" db="EMBL/GenBank/DDBJ databases">
        <title>draft genome sequence of fig (Ficus carica).</title>
        <authorList>
            <person name="Takahashi T."/>
            <person name="Nishimura K."/>
        </authorList>
    </citation>
    <scope>NUCLEOTIDE SEQUENCE</scope>
</reference>
<accession>A0AA88J9H3</accession>
<evidence type="ECO:0000313" key="2">
    <source>
        <dbReference type="EMBL" id="GMN66119.1"/>
    </source>
</evidence>
<evidence type="ECO:0000313" key="3">
    <source>
        <dbReference type="Proteomes" id="UP001187192"/>
    </source>
</evidence>
<dbReference type="PANTHER" id="PTHR33240">
    <property type="entry name" value="OS08G0508500 PROTEIN"/>
    <property type="match status" value="1"/>
</dbReference>
<name>A0AA88J9H3_FICCA</name>
<gene>
    <name evidence="1" type="ORF">TIFTF001_035171</name>
    <name evidence="2" type="ORF">TIFTF001_035194</name>
</gene>